<dbReference type="Pfam" id="PF13400">
    <property type="entry name" value="Tad"/>
    <property type="match status" value="1"/>
</dbReference>
<accession>A0A423DYW8</accession>
<sequence>MAALTLGMALLFGLLVVDSGRLYLEQRKLQRVVDMAALEAAGQSAVCSGPGPQAAALAQASASRNGFTLGEGRTLATACGTLLTGVDSLRRFTVDPARNDAIRVIAQHSVPTSIAAGVQALVRGNTLPSTTTLTAQAVAATPKPPLAVLRIRTTLANIDSRKSALLNALLDPLGGRVQLDALGWQGLANTDINLLKYLDQLAINVSVQAGNYDELLGKQLSATQLIQAAIDVFKQGSNTAIDVATNLGKLTVATDDNRVLKLNEILDIQAGTAKAGLDTSLQLLQLVQGVILLADKYNAASVELPFNALGLVSGKVQIKVIEPPRISAIGNPQTDDISVQTAQIRTLVSLNTPVVDTLGGIVTEVLKLAAPLTNILNNLLHLNLLGTVQSLTCALGVPCKVSDIEALSKAARIDISIDTVKATSRVSAYRCSPDKQLTASTDSAAATVTIGKIDNPATFFSTGSGTVTPIPLIDIGTNICTSVLGLFPKCATRVPWVGGGVGIKPDPLKVLSRHENLLFSGANLPEIGKPAPYLSMQPINVVQSLSTTIDTLPLQVYKPQNGDVLGEILSVASSVLTGVTDILKPMIKNLLSPLVDPLLNALLKVLGIDLNTVEVSANLTCSSSRAQLVL</sequence>
<evidence type="ECO:0000313" key="2">
    <source>
        <dbReference type="EMBL" id="ROL77617.1"/>
    </source>
</evidence>
<dbReference type="AlphaFoldDB" id="A0A423DYW8"/>
<dbReference type="EMBL" id="MOAM01000010">
    <property type="protein sequence ID" value="ROL77617.1"/>
    <property type="molecule type" value="Genomic_DNA"/>
</dbReference>
<keyword evidence="3" id="KW-1185">Reference proteome</keyword>
<name>A0A423DYW8_9PSED</name>
<organism evidence="2 3">
    <name type="scientific">Pseudomonas vranovensis</name>
    <dbReference type="NCBI Taxonomy" id="321661"/>
    <lineage>
        <taxon>Bacteria</taxon>
        <taxon>Pseudomonadati</taxon>
        <taxon>Pseudomonadota</taxon>
        <taxon>Gammaproteobacteria</taxon>
        <taxon>Pseudomonadales</taxon>
        <taxon>Pseudomonadaceae</taxon>
        <taxon>Pseudomonas</taxon>
    </lineage>
</organism>
<reference evidence="2 3" key="1">
    <citation type="submission" date="2016-10" db="EMBL/GenBank/DDBJ databases">
        <title>Comparative genome analysis of multiple Pseudomonas spp. focuses on biocontrol and plant growth promoting traits.</title>
        <authorList>
            <person name="Tao X.-Y."/>
            <person name="Taylor C.G."/>
        </authorList>
    </citation>
    <scope>NUCLEOTIDE SEQUENCE [LARGE SCALE GENOMIC DNA]</scope>
    <source>
        <strain evidence="2 3">15D11</strain>
    </source>
</reference>
<evidence type="ECO:0000313" key="3">
    <source>
        <dbReference type="Proteomes" id="UP000285286"/>
    </source>
</evidence>
<feature type="domain" description="Putative Flp pilus-assembly TadG-like N-terminal" evidence="1">
    <location>
        <begin position="2"/>
        <end position="42"/>
    </location>
</feature>
<comment type="caution">
    <text evidence="2">The sequence shown here is derived from an EMBL/GenBank/DDBJ whole genome shotgun (WGS) entry which is preliminary data.</text>
</comment>
<dbReference type="InterPro" id="IPR028087">
    <property type="entry name" value="Tad_N"/>
</dbReference>
<proteinExistence type="predicted"/>
<dbReference type="Proteomes" id="UP000285286">
    <property type="component" value="Unassembled WGS sequence"/>
</dbReference>
<gene>
    <name evidence="2" type="ORF">BHU25_05165</name>
</gene>
<protein>
    <recommendedName>
        <fullName evidence="1">Putative Flp pilus-assembly TadG-like N-terminal domain-containing protein</fullName>
    </recommendedName>
</protein>
<evidence type="ECO:0000259" key="1">
    <source>
        <dbReference type="Pfam" id="PF13400"/>
    </source>
</evidence>